<accession>A0AAE4NSY8</accession>
<keyword evidence="1" id="KW-0472">Membrane</keyword>
<organism evidence="2 3">
    <name type="scientific">Thermococcus waiotapuensis</name>
    <dbReference type="NCBI Taxonomy" id="90909"/>
    <lineage>
        <taxon>Archaea</taxon>
        <taxon>Methanobacteriati</taxon>
        <taxon>Methanobacteriota</taxon>
        <taxon>Thermococci</taxon>
        <taxon>Thermococcales</taxon>
        <taxon>Thermococcaceae</taxon>
        <taxon>Thermococcus</taxon>
    </lineage>
</organism>
<keyword evidence="3" id="KW-1185">Reference proteome</keyword>
<evidence type="ECO:0000313" key="3">
    <source>
        <dbReference type="Proteomes" id="UP001245683"/>
    </source>
</evidence>
<dbReference type="PANTHER" id="PTHR42241:SF2">
    <property type="entry name" value="HYPOTHETICAL MEMBRANE PROTEIN, CONSERVED, DUF998 FAMILY"/>
    <property type="match status" value="1"/>
</dbReference>
<dbReference type="RefSeq" id="WP_315339822.1">
    <property type="nucleotide sequence ID" value="NZ_JAVDZE010000001.1"/>
</dbReference>
<comment type="caution">
    <text evidence="2">The sequence shown here is derived from an EMBL/GenBank/DDBJ whole genome shotgun (WGS) entry which is preliminary data.</text>
</comment>
<keyword evidence="1" id="KW-1133">Transmembrane helix</keyword>
<dbReference type="InterPro" id="IPR009339">
    <property type="entry name" value="DUF998"/>
</dbReference>
<evidence type="ECO:0000256" key="1">
    <source>
        <dbReference type="SAM" id="Phobius"/>
    </source>
</evidence>
<dbReference type="PANTHER" id="PTHR42241">
    <property type="entry name" value="HYPOTHETICAL MEMBRANE PROTEIN, CONSERVED, DUF998 FAMILY"/>
    <property type="match status" value="1"/>
</dbReference>
<feature type="transmembrane region" description="Helical" evidence="1">
    <location>
        <begin position="160"/>
        <end position="179"/>
    </location>
</feature>
<proteinExistence type="predicted"/>
<feature type="transmembrane region" description="Helical" evidence="1">
    <location>
        <begin position="105"/>
        <end position="124"/>
    </location>
</feature>
<dbReference type="Pfam" id="PF06197">
    <property type="entry name" value="DUF998"/>
    <property type="match status" value="1"/>
</dbReference>
<reference evidence="2 3" key="1">
    <citation type="submission" date="2023-08" db="EMBL/GenBank/DDBJ databases">
        <title>Draft genome sequence of Thermococcus waiotapuensis WT1T, a thermophilic sulphur-dependent archaeon from order Thermococcales.</title>
        <authorList>
            <person name="Manners S.H."/>
            <person name="Carere C.R."/>
            <person name="Dhami M.K."/>
            <person name="Dobson R.C.J."/>
            <person name="Stott M.B."/>
        </authorList>
    </citation>
    <scope>NUCLEOTIDE SEQUENCE [LARGE SCALE GENOMIC DNA]</scope>
    <source>
        <strain evidence="2 3">WT1</strain>
    </source>
</reference>
<dbReference type="Proteomes" id="UP001245683">
    <property type="component" value="Unassembled WGS sequence"/>
</dbReference>
<evidence type="ECO:0000313" key="2">
    <source>
        <dbReference type="EMBL" id="MDV3103289.1"/>
    </source>
</evidence>
<keyword evidence="1" id="KW-0812">Transmembrane</keyword>
<protein>
    <submittedName>
        <fullName evidence="2">DUF998 domain-containing protein</fullName>
    </submittedName>
</protein>
<dbReference type="AlphaFoldDB" id="A0AAE4NSY8"/>
<gene>
    <name evidence="2" type="ORF">RBI02_01835</name>
</gene>
<dbReference type="EMBL" id="JAVDZE010000001">
    <property type="protein sequence ID" value="MDV3103289.1"/>
    <property type="molecule type" value="Genomic_DNA"/>
</dbReference>
<feature type="transmembrane region" description="Helical" evidence="1">
    <location>
        <begin position="136"/>
        <end position="154"/>
    </location>
</feature>
<feature type="transmembrane region" description="Helical" evidence="1">
    <location>
        <begin position="50"/>
        <end position="69"/>
    </location>
</feature>
<name>A0AAE4NSY8_9EURY</name>
<feature type="transmembrane region" description="Helical" evidence="1">
    <location>
        <begin position="81"/>
        <end position="99"/>
    </location>
</feature>
<sequence length="190" mass="20720">MRNSHLLAGILAPIVGLGGVFAAIVINRSWWRLTENAISDMGRVGLKYNWVMNASLVLAALLGIYYATWLIKRSRNALERAGIVIFAIGLAFLTAIGVFPEGTSPHYYVSWAFFLTASLGLLMAGAGMGIAGNREILYSTIAIFALAWILALWARRHFRGVAVAEFIGVFAIVCWHYLVMLRVASAEATA</sequence>